<feature type="transmembrane region" description="Helical" evidence="1">
    <location>
        <begin position="183"/>
        <end position="202"/>
    </location>
</feature>
<sequence>MQDHHTETIDSSRQTNEEGMKLSSFYMGGLLMLAVMVWGMSAAGDIGAWIYIPEMIIVGGLTVGGLWMTCGLGVVIRGIKAVLIGKRFSNNAEFVASVRVMDRGRNIAWIAGIFSFITGLIAILRDLRDPSTIGMGMATAMLGILYAVILAELIFAPCGRFLITRNEHLAGEKLKHEPWMAKMAILVIGMSFINMAASLMAFGEI</sequence>
<dbReference type="RefSeq" id="WP_145074826.1">
    <property type="nucleotide sequence ID" value="NZ_CP036425.1"/>
</dbReference>
<keyword evidence="2" id="KW-0969">Cilium</keyword>
<dbReference type="Proteomes" id="UP000317369">
    <property type="component" value="Chromosome"/>
</dbReference>
<evidence type="ECO:0000256" key="1">
    <source>
        <dbReference type="SAM" id="Phobius"/>
    </source>
</evidence>
<gene>
    <name evidence="2" type="ORF">KS4_07890</name>
</gene>
<reference evidence="2 3" key="1">
    <citation type="submission" date="2019-02" db="EMBL/GenBank/DDBJ databases">
        <title>Deep-cultivation of Planctomycetes and their phenomic and genomic characterization uncovers novel biology.</title>
        <authorList>
            <person name="Wiegand S."/>
            <person name="Jogler M."/>
            <person name="Boedeker C."/>
            <person name="Pinto D."/>
            <person name="Vollmers J."/>
            <person name="Rivas-Marin E."/>
            <person name="Kohn T."/>
            <person name="Peeters S.H."/>
            <person name="Heuer A."/>
            <person name="Rast P."/>
            <person name="Oberbeckmann S."/>
            <person name="Bunk B."/>
            <person name="Jeske O."/>
            <person name="Meyerdierks A."/>
            <person name="Storesund J.E."/>
            <person name="Kallscheuer N."/>
            <person name="Luecker S."/>
            <person name="Lage O.M."/>
            <person name="Pohl T."/>
            <person name="Merkel B.J."/>
            <person name="Hornburger P."/>
            <person name="Mueller R.-W."/>
            <person name="Bruemmer F."/>
            <person name="Labrenz M."/>
            <person name="Spormann A.M."/>
            <person name="Op den Camp H."/>
            <person name="Overmann J."/>
            <person name="Amann R."/>
            <person name="Jetten M.S.M."/>
            <person name="Mascher T."/>
            <person name="Medema M.H."/>
            <person name="Devos D.P."/>
            <person name="Kaster A.-K."/>
            <person name="Ovreas L."/>
            <person name="Rohde M."/>
            <person name="Galperin M.Y."/>
            <person name="Jogler C."/>
        </authorList>
    </citation>
    <scope>NUCLEOTIDE SEQUENCE [LARGE SCALE GENOMIC DNA]</scope>
    <source>
        <strain evidence="2 3">KS4</strain>
    </source>
</reference>
<evidence type="ECO:0000313" key="3">
    <source>
        <dbReference type="Proteomes" id="UP000317369"/>
    </source>
</evidence>
<accession>A0A517YRA0</accession>
<evidence type="ECO:0000313" key="2">
    <source>
        <dbReference type="EMBL" id="QDU32755.1"/>
    </source>
</evidence>
<feature type="transmembrane region" description="Helical" evidence="1">
    <location>
        <begin position="107"/>
        <end position="124"/>
    </location>
</feature>
<keyword evidence="1" id="KW-1133">Transmembrane helix</keyword>
<dbReference type="KEGG" id="pcor:KS4_07890"/>
<dbReference type="EMBL" id="CP036425">
    <property type="protein sequence ID" value="QDU32755.1"/>
    <property type="molecule type" value="Genomic_DNA"/>
</dbReference>
<feature type="transmembrane region" description="Helical" evidence="1">
    <location>
        <begin position="144"/>
        <end position="163"/>
    </location>
</feature>
<keyword evidence="2" id="KW-0282">Flagellum</keyword>
<keyword evidence="1" id="KW-0472">Membrane</keyword>
<keyword evidence="3" id="KW-1185">Reference proteome</keyword>
<protein>
    <submittedName>
        <fullName evidence="2">Flagellar motor protein MotP</fullName>
    </submittedName>
</protein>
<proteinExistence type="predicted"/>
<feature type="transmembrane region" description="Helical" evidence="1">
    <location>
        <begin position="56"/>
        <end position="79"/>
    </location>
</feature>
<dbReference type="AlphaFoldDB" id="A0A517YRA0"/>
<organism evidence="2 3">
    <name type="scientific">Poriferisphaera corsica</name>
    <dbReference type="NCBI Taxonomy" id="2528020"/>
    <lineage>
        <taxon>Bacteria</taxon>
        <taxon>Pseudomonadati</taxon>
        <taxon>Planctomycetota</taxon>
        <taxon>Phycisphaerae</taxon>
        <taxon>Phycisphaerales</taxon>
        <taxon>Phycisphaeraceae</taxon>
        <taxon>Poriferisphaera</taxon>
    </lineage>
</organism>
<name>A0A517YRA0_9BACT</name>
<keyword evidence="1" id="KW-0812">Transmembrane</keyword>
<feature type="transmembrane region" description="Helical" evidence="1">
    <location>
        <begin position="30"/>
        <end position="50"/>
    </location>
</feature>
<keyword evidence="2" id="KW-0966">Cell projection</keyword>
<dbReference type="OrthoDB" id="9806929at2"/>